<dbReference type="AlphaFoldDB" id="A0AAV0WVB0"/>
<evidence type="ECO:0000313" key="2">
    <source>
        <dbReference type="EMBL" id="CAI6359984.1"/>
    </source>
</evidence>
<organism evidence="2 3">
    <name type="scientific">Macrosiphum euphorbiae</name>
    <name type="common">potato aphid</name>
    <dbReference type="NCBI Taxonomy" id="13131"/>
    <lineage>
        <taxon>Eukaryota</taxon>
        <taxon>Metazoa</taxon>
        <taxon>Ecdysozoa</taxon>
        <taxon>Arthropoda</taxon>
        <taxon>Hexapoda</taxon>
        <taxon>Insecta</taxon>
        <taxon>Pterygota</taxon>
        <taxon>Neoptera</taxon>
        <taxon>Paraneoptera</taxon>
        <taxon>Hemiptera</taxon>
        <taxon>Sternorrhyncha</taxon>
        <taxon>Aphidomorpha</taxon>
        <taxon>Aphidoidea</taxon>
        <taxon>Aphididae</taxon>
        <taxon>Macrosiphini</taxon>
        <taxon>Macrosiphum</taxon>
    </lineage>
</organism>
<protein>
    <submittedName>
        <fullName evidence="2">Uncharacterized protein</fullName>
    </submittedName>
</protein>
<feature type="region of interest" description="Disordered" evidence="1">
    <location>
        <begin position="1"/>
        <end position="28"/>
    </location>
</feature>
<comment type="caution">
    <text evidence="2">The sequence shown here is derived from an EMBL/GenBank/DDBJ whole genome shotgun (WGS) entry which is preliminary data.</text>
</comment>
<gene>
    <name evidence="2" type="ORF">MEUPH1_LOCUS15334</name>
</gene>
<feature type="compositionally biased region" description="Polar residues" evidence="1">
    <location>
        <begin position="12"/>
        <end position="28"/>
    </location>
</feature>
<keyword evidence="3" id="KW-1185">Reference proteome</keyword>
<dbReference type="Proteomes" id="UP001160148">
    <property type="component" value="Unassembled WGS sequence"/>
</dbReference>
<sequence length="125" mass="14324">MDVSFEEPLAQPLSSDQIHPVSSDQPDLNTGDFILLEFESIGKRKLKYKYVATVVSIISRSEYEVQCFEANNEENSEFVPIENDISIVDLTNILYKLPSPELRLQNRHLISVFPGVVDVFEKSRY</sequence>
<proteinExistence type="predicted"/>
<name>A0AAV0WVB0_9HEMI</name>
<evidence type="ECO:0000313" key="3">
    <source>
        <dbReference type="Proteomes" id="UP001160148"/>
    </source>
</evidence>
<dbReference type="EMBL" id="CARXXK010000002">
    <property type="protein sequence ID" value="CAI6359984.1"/>
    <property type="molecule type" value="Genomic_DNA"/>
</dbReference>
<evidence type="ECO:0000256" key="1">
    <source>
        <dbReference type="SAM" id="MobiDB-lite"/>
    </source>
</evidence>
<accession>A0AAV0WVB0</accession>
<reference evidence="2 3" key="1">
    <citation type="submission" date="2023-01" db="EMBL/GenBank/DDBJ databases">
        <authorList>
            <person name="Whitehead M."/>
        </authorList>
    </citation>
    <scope>NUCLEOTIDE SEQUENCE [LARGE SCALE GENOMIC DNA]</scope>
</reference>